<sequence length="254" mass="28629">MLDDSEEIRIIVERPASGPICSGIIASAWEKSTGKRHRFRWSENKGGGLLVTLAQDDTEIPSPKPTNPNWNWNHTDMLEDSDIDELWKDFRMDSPGDWSIMGERKMFLHGDLFLRFEDYCIPYVDGIKEGRSEDYTWEALDDKRSEWWTAAADSARERFVAEGHHVLVRDPSDWVGVARRHLSYHGLGGIDSTAGTDEHGGIRLGFTSVFHPAIASGVLLGCWERAHGRNGRASVSYEEGLVTLELRSSREIAA</sequence>
<accession>A0A075FKF4</accession>
<dbReference type="AlphaFoldDB" id="A0A075FKF4"/>
<evidence type="ECO:0000313" key="1">
    <source>
        <dbReference type="EMBL" id="AIE91985.1"/>
    </source>
</evidence>
<protein>
    <submittedName>
        <fullName evidence="1">Uncharacterized protein</fullName>
    </submittedName>
</protein>
<proteinExistence type="predicted"/>
<name>A0A075FKF4_9EURY</name>
<dbReference type="EMBL" id="KF900354">
    <property type="protein sequence ID" value="AIE91985.1"/>
    <property type="molecule type" value="Genomic_DNA"/>
</dbReference>
<organism evidence="1">
    <name type="scientific">uncultured marine group II/III euryarchaeote AD1000_19_F05</name>
    <dbReference type="NCBI Taxonomy" id="1457732"/>
    <lineage>
        <taxon>Archaea</taxon>
        <taxon>Methanobacteriati</taxon>
        <taxon>Methanobacteriota</taxon>
        <taxon>environmental samples</taxon>
    </lineage>
</organism>
<reference evidence="1" key="1">
    <citation type="journal article" date="2014" name="Genome Biol. Evol.">
        <title>Pangenome evidence for extensive interdomain horizontal transfer affecting lineage core and shell genes in uncultured planktonic thaumarchaeota and euryarchaeota.</title>
        <authorList>
            <person name="Deschamps P."/>
            <person name="Zivanovic Y."/>
            <person name="Moreira D."/>
            <person name="Rodriguez-Valera F."/>
            <person name="Lopez-Garcia P."/>
        </authorList>
    </citation>
    <scope>NUCLEOTIDE SEQUENCE</scope>
</reference>